<name>A0AAE4HUW3_9STRE</name>
<proteinExistence type="predicted"/>
<dbReference type="Proteomes" id="UP001180515">
    <property type="component" value="Unassembled WGS sequence"/>
</dbReference>
<evidence type="ECO:0000313" key="2">
    <source>
        <dbReference type="Proteomes" id="UP001180515"/>
    </source>
</evidence>
<organism evidence="1 2">
    <name type="scientific">Streptococcus parauberis</name>
    <dbReference type="NCBI Taxonomy" id="1348"/>
    <lineage>
        <taxon>Bacteria</taxon>
        <taxon>Bacillati</taxon>
        <taxon>Bacillota</taxon>
        <taxon>Bacilli</taxon>
        <taxon>Lactobacillales</taxon>
        <taxon>Streptococcaceae</taxon>
        <taxon>Streptococcus</taxon>
    </lineage>
</organism>
<gene>
    <name evidence="1" type="ORF">P7G31_02850</name>
</gene>
<evidence type="ECO:0000313" key="1">
    <source>
        <dbReference type="EMBL" id="MDT2731194.1"/>
    </source>
</evidence>
<protein>
    <submittedName>
        <fullName evidence="1">Protein-export chaperone SecB</fullName>
    </submittedName>
</protein>
<dbReference type="EMBL" id="JARQAG010000002">
    <property type="protein sequence ID" value="MDT2731194.1"/>
    <property type="molecule type" value="Genomic_DNA"/>
</dbReference>
<dbReference type="InterPro" id="IPR035958">
    <property type="entry name" value="SecB-like_sf"/>
</dbReference>
<accession>A0AAE4HUW3</accession>
<dbReference type="AlphaFoldDB" id="A0AAE4HUW3"/>
<sequence>MSSLKFEDYFLREISYKRNHNFNNSENIDLTPELSAHILIDKKENIGIVNLKTVQGSLDNENSAFEIVIDIVGQFGFENDPTEFDIPFETFLKENALAILWSYIRPMVSDLLTRGNEFPNYILPVINIRQLLEEKDSIEIEYM</sequence>
<dbReference type="RefSeq" id="WP_311981940.1">
    <property type="nucleotide sequence ID" value="NZ_JARQAG010000002.1"/>
</dbReference>
<reference evidence="1" key="1">
    <citation type="submission" date="2023-03" db="EMBL/GenBank/DDBJ databases">
        <authorList>
            <person name="Shen W."/>
            <person name="Cai J."/>
        </authorList>
    </citation>
    <scope>NUCLEOTIDE SEQUENCE</scope>
    <source>
        <strain evidence="1">P82-2</strain>
    </source>
</reference>
<dbReference type="Gene3D" id="3.10.420.10">
    <property type="entry name" value="SecB-like"/>
    <property type="match status" value="1"/>
</dbReference>
<dbReference type="SUPFAM" id="SSF54611">
    <property type="entry name" value="SecB-like"/>
    <property type="match status" value="1"/>
</dbReference>
<comment type="caution">
    <text evidence="1">The sequence shown here is derived from an EMBL/GenBank/DDBJ whole genome shotgun (WGS) entry which is preliminary data.</text>
</comment>